<dbReference type="CDD" id="cd18095">
    <property type="entry name" value="SpoU-like_rRNA-MTase"/>
    <property type="match status" value="1"/>
</dbReference>
<evidence type="ECO:0000256" key="3">
    <source>
        <dbReference type="ARBA" id="ARBA00022679"/>
    </source>
</evidence>
<accession>A0A839QQ00</accession>
<evidence type="ECO:0000259" key="4">
    <source>
        <dbReference type="SMART" id="SM00967"/>
    </source>
</evidence>
<dbReference type="SUPFAM" id="SSF55315">
    <property type="entry name" value="L30e-like"/>
    <property type="match status" value="1"/>
</dbReference>
<reference evidence="5 6" key="1">
    <citation type="submission" date="2020-08" db="EMBL/GenBank/DDBJ databases">
        <title>Sequencing the genomes of 1000 actinobacteria strains.</title>
        <authorList>
            <person name="Klenk H.-P."/>
        </authorList>
    </citation>
    <scope>NUCLEOTIDE SEQUENCE [LARGE SCALE GENOMIC DNA]</scope>
    <source>
        <strain evidence="5 6">DSM 23040</strain>
    </source>
</reference>
<dbReference type="Proteomes" id="UP000568050">
    <property type="component" value="Unassembled WGS sequence"/>
</dbReference>
<protein>
    <submittedName>
        <fullName evidence="5">TrmH family RNA methyltransferase</fullName>
    </submittedName>
</protein>
<dbReference type="InterPro" id="IPR001537">
    <property type="entry name" value="SpoU_MeTrfase"/>
</dbReference>
<dbReference type="Gene3D" id="3.40.1280.10">
    <property type="match status" value="1"/>
</dbReference>
<dbReference type="Pfam" id="PF00588">
    <property type="entry name" value="SpoU_methylase"/>
    <property type="match status" value="1"/>
</dbReference>
<dbReference type="GO" id="GO:0008173">
    <property type="term" value="F:RNA methyltransferase activity"/>
    <property type="evidence" value="ECO:0007669"/>
    <property type="project" value="InterPro"/>
</dbReference>
<dbReference type="InterPro" id="IPR013123">
    <property type="entry name" value="SpoU_subst-bd"/>
</dbReference>
<dbReference type="GO" id="GO:0032259">
    <property type="term" value="P:methylation"/>
    <property type="evidence" value="ECO:0007669"/>
    <property type="project" value="UniProtKB-KW"/>
</dbReference>
<dbReference type="PANTHER" id="PTHR43191:SF2">
    <property type="entry name" value="RRNA METHYLTRANSFERASE 3, MITOCHONDRIAL"/>
    <property type="match status" value="1"/>
</dbReference>
<dbReference type="InterPro" id="IPR029028">
    <property type="entry name" value="Alpha/beta_knot_MTases"/>
</dbReference>
<evidence type="ECO:0000256" key="1">
    <source>
        <dbReference type="ARBA" id="ARBA00007228"/>
    </source>
</evidence>
<dbReference type="GO" id="GO:0005737">
    <property type="term" value="C:cytoplasm"/>
    <property type="evidence" value="ECO:0007669"/>
    <property type="project" value="UniProtKB-ARBA"/>
</dbReference>
<dbReference type="SUPFAM" id="SSF75217">
    <property type="entry name" value="alpha/beta knot"/>
    <property type="match status" value="1"/>
</dbReference>
<dbReference type="SMART" id="SM00967">
    <property type="entry name" value="SpoU_sub_bind"/>
    <property type="match status" value="1"/>
</dbReference>
<evidence type="ECO:0000256" key="2">
    <source>
        <dbReference type="ARBA" id="ARBA00022603"/>
    </source>
</evidence>
<keyword evidence="6" id="KW-1185">Reference proteome</keyword>
<keyword evidence="2 5" id="KW-0489">Methyltransferase</keyword>
<dbReference type="PANTHER" id="PTHR43191">
    <property type="entry name" value="RRNA METHYLTRANSFERASE 3"/>
    <property type="match status" value="1"/>
</dbReference>
<dbReference type="AlphaFoldDB" id="A0A839QQ00"/>
<feature type="domain" description="RNA 2-O ribose methyltransferase substrate binding" evidence="4">
    <location>
        <begin position="28"/>
        <end position="109"/>
    </location>
</feature>
<dbReference type="Gene3D" id="3.30.1330.30">
    <property type="match status" value="1"/>
</dbReference>
<comment type="similarity">
    <text evidence="1">Belongs to the class IV-like SAM-binding methyltransferase superfamily. RNA methyltransferase TrmH family.</text>
</comment>
<sequence>MTSTRSDRVRLVASLSGRSARSKHGQFRVEGPQAVRSLLEARGDWATALFLTEAARTDHPDFVRLAAEIGLPITPVTAEVITAMVRDQGQQSVVSPQGVIATARIVETPWLELLERAAGSGGEADGSPVTIVAADRLQDPGNAGTLLRTADASGAAAVFFGDGSVDPYAPKTVRSTAGSLFHVPFARRVPLADLLTECTRRRITTAATSGYAHTSLFSTDLPVRIAWLMGNEARGLGEDLLQRADLSIAIPLSGRAESLNLATAAALCLFESARRR</sequence>
<name>A0A839QQ00_9MICO</name>
<keyword evidence="3 5" id="KW-0808">Transferase</keyword>
<dbReference type="EMBL" id="JACHWP010000001">
    <property type="protein sequence ID" value="MBB3021865.1"/>
    <property type="molecule type" value="Genomic_DNA"/>
</dbReference>
<dbReference type="InterPro" id="IPR029026">
    <property type="entry name" value="tRNA_m1G_MTases_N"/>
</dbReference>
<organism evidence="5 6">
    <name type="scientific">Helcobacillus massiliensis</name>
    <dbReference type="NCBI Taxonomy" id="521392"/>
    <lineage>
        <taxon>Bacteria</taxon>
        <taxon>Bacillati</taxon>
        <taxon>Actinomycetota</taxon>
        <taxon>Actinomycetes</taxon>
        <taxon>Micrococcales</taxon>
        <taxon>Dermabacteraceae</taxon>
        <taxon>Helcobacillus</taxon>
    </lineage>
</organism>
<dbReference type="InterPro" id="IPR029064">
    <property type="entry name" value="Ribosomal_eL30-like_sf"/>
</dbReference>
<dbReference type="GO" id="GO:0003723">
    <property type="term" value="F:RNA binding"/>
    <property type="evidence" value="ECO:0007669"/>
    <property type="project" value="InterPro"/>
</dbReference>
<evidence type="ECO:0000313" key="6">
    <source>
        <dbReference type="Proteomes" id="UP000568050"/>
    </source>
</evidence>
<proteinExistence type="inferred from homology"/>
<dbReference type="RefSeq" id="WP_239375541.1">
    <property type="nucleotide sequence ID" value="NZ_CBCSFZ010000024.1"/>
</dbReference>
<dbReference type="GO" id="GO:0006396">
    <property type="term" value="P:RNA processing"/>
    <property type="evidence" value="ECO:0007669"/>
    <property type="project" value="InterPro"/>
</dbReference>
<comment type="caution">
    <text evidence="5">The sequence shown here is derived from an EMBL/GenBank/DDBJ whole genome shotgun (WGS) entry which is preliminary data.</text>
</comment>
<evidence type="ECO:0000313" key="5">
    <source>
        <dbReference type="EMBL" id="MBB3021865.1"/>
    </source>
</evidence>
<dbReference type="InterPro" id="IPR051259">
    <property type="entry name" value="rRNA_Methyltransferase"/>
</dbReference>
<gene>
    <name evidence="5" type="ORF">FHX50_000113</name>
</gene>